<reference evidence="2 3" key="1">
    <citation type="submission" date="2019-09" db="EMBL/GenBank/DDBJ databases">
        <title>Bird 10,000 Genomes (B10K) Project - Family phase.</title>
        <authorList>
            <person name="Zhang G."/>
        </authorList>
    </citation>
    <scope>NUCLEOTIDE SEQUENCE [LARGE SCALE GENOMIC DNA]</scope>
    <source>
        <strain evidence="2">B10K-DU-001-62</strain>
        <tissue evidence="2">Muscle</tissue>
    </source>
</reference>
<dbReference type="AlphaFoldDB" id="A0A7K9T3B5"/>
<evidence type="ECO:0000256" key="1">
    <source>
        <dbReference type="SAM" id="SignalP"/>
    </source>
</evidence>
<keyword evidence="3" id="KW-1185">Reference proteome</keyword>
<accession>A0A7K9T3B5</accession>
<comment type="caution">
    <text evidence="2">The sequence shown here is derived from an EMBL/GenBank/DDBJ whole genome shotgun (WGS) entry which is preliminary data.</text>
</comment>
<dbReference type="PANTHER" id="PTHR34349">
    <property type="entry name" value="PROTEIN PHOSPHATASE 1 REGULATORY SUBUNIT 32"/>
    <property type="match status" value="1"/>
</dbReference>
<feature type="non-terminal residue" evidence="2">
    <location>
        <position position="197"/>
    </location>
</feature>
<gene>
    <name evidence="2" type="primary">Ppp1r32</name>
    <name evidence="2" type="ORF">GALDEA_R15649</name>
</gene>
<dbReference type="OrthoDB" id="9980630at2759"/>
<dbReference type="EMBL" id="VWZX01006555">
    <property type="protein sequence ID" value="NXI42608.1"/>
    <property type="molecule type" value="Genomic_DNA"/>
</dbReference>
<evidence type="ECO:0000313" key="3">
    <source>
        <dbReference type="Proteomes" id="UP000566440"/>
    </source>
</evidence>
<dbReference type="PANTHER" id="PTHR34349:SF1">
    <property type="entry name" value="PROTEIN PHOSPHATASE 1 REGULATORY SUBUNIT 32"/>
    <property type="match status" value="1"/>
</dbReference>
<evidence type="ECO:0000313" key="2">
    <source>
        <dbReference type="EMBL" id="NXI42608.1"/>
    </source>
</evidence>
<dbReference type="GO" id="GO:0019902">
    <property type="term" value="F:phosphatase binding"/>
    <property type="evidence" value="ECO:0007669"/>
    <property type="project" value="TreeGrafter"/>
</dbReference>
<keyword evidence="1" id="KW-0732">Signal</keyword>
<dbReference type="Pfam" id="PF15691">
    <property type="entry name" value="PPP1R32"/>
    <property type="match status" value="1"/>
</dbReference>
<feature type="chain" id="PRO_5029495445" evidence="1">
    <location>
        <begin position="23"/>
        <end position="197"/>
    </location>
</feature>
<protein>
    <submittedName>
        <fullName evidence="2">PPR32 phosphatase</fullName>
    </submittedName>
</protein>
<feature type="non-terminal residue" evidence="2">
    <location>
        <position position="1"/>
    </location>
</feature>
<proteinExistence type="predicted"/>
<dbReference type="InterPro" id="IPR031410">
    <property type="entry name" value="SAXO4"/>
</dbReference>
<dbReference type="Proteomes" id="UP000566440">
    <property type="component" value="Unassembled WGS sequence"/>
</dbReference>
<organism evidence="2 3">
    <name type="scientific">Galbula dea</name>
    <dbReference type="NCBI Taxonomy" id="1109041"/>
    <lineage>
        <taxon>Eukaryota</taxon>
        <taxon>Metazoa</taxon>
        <taxon>Chordata</taxon>
        <taxon>Craniata</taxon>
        <taxon>Vertebrata</taxon>
        <taxon>Euteleostomi</taxon>
        <taxon>Archelosauria</taxon>
        <taxon>Archosauria</taxon>
        <taxon>Dinosauria</taxon>
        <taxon>Saurischia</taxon>
        <taxon>Theropoda</taxon>
        <taxon>Coelurosauria</taxon>
        <taxon>Aves</taxon>
        <taxon>Neognathae</taxon>
        <taxon>Neoaves</taxon>
        <taxon>Telluraves</taxon>
        <taxon>Coraciimorphae</taxon>
        <taxon>Piciformes</taxon>
        <taxon>Galbulidae</taxon>
        <taxon>Galbula</taxon>
    </lineage>
</organism>
<feature type="signal peptide" evidence="1">
    <location>
        <begin position="1"/>
        <end position="22"/>
    </location>
</feature>
<sequence length="197" mass="21293">MASTSSFACLWLNLQSLQQGLAPSYPSARSHTGGSPDLMDFYATSYAVAYGQPHFHPYLHHHTGTTSGYVTNSHSGISCLLCPPSAAEGHCQDITTSTTAEHFKPFWLLDGRSLLPHSVHQAGSGYSQETPISCLHTTRVSPQQMGVLQGPPKRCKEHGIKNCHTNILEKTTKKQSGFTRAIPSNNITLPALPGQPV</sequence>
<name>A0A7K9T3B5_9PICI</name>